<evidence type="ECO:0000313" key="6">
    <source>
        <dbReference type="Proteomes" id="UP000332933"/>
    </source>
</evidence>
<evidence type="ECO:0000313" key="4">
    <source>
        <dbReference type="EMBL" id="KAF0695996.1"/>
    </source>
</evidence>
<reference evidence="4" key="2">
    <citation type="submission" date="2019-06" db="EMBL/GenBank/DDBJ databases">
        <title>Genomics analysis of Aphanomyces spp. identifies a new class of oomycete effector associated with host adaptation.</title>
        <authorList>
            <person name="Gaulin E."/>
        </authorList>
    </citation>
    <scope>NUCLEOTIDE SEQUENCE</scope>
    <source>
        <strain evidence="4">CBS 578.67</strain>
    </source>
</reference>
<dbReference type="EMBL" id="VJMH01005438">
    <property type="protein sequence ID" value="KAF0695996.1"/>
    <property type="molecule type" value="Genomic_DNA"/>
</dbReference>
<keyword evidence="6" id="KW-1185">Reference proteome</keyword>
<evidence type="ECO:0000313" key="5">
    <source>
        <dbReference type="EMBL" id="VFT90049.1"/>
    </source>
</evidence>
<proteinExistence type="predicted"/>
<dbReference type="SUPFAM" id="SSF52402">
    <property type="entry name" value="Adenine nucleotide alpha hydrolases-like"/>
    <property type="match status" value="1"/>
</dbReference>
<keyword evidence="1" id="KW-0547">Nucleotide-binding</keyword>
<dbReference type="PANTHER" id="PTHR11772:SF46">
    <property type="entry name" value="ASPARAGINE SYNTHETASE DOMAIN-CONTAINING PROTEIN"/>
    <property type="match status" value="1"/>
</dbReference>
<dbReference type="InterPro" id="IPR050795">
    <property type="entry name" value="Asn_Synthetase"/>
</dbReference>
<organism evidence="5 6">
    <name type="scientific">Aphanomyces stellatus</name>
    <dbReference type="NCBI Taxonomy" id="120398"/>
    <lineage>
        <taxon>Eukaryota</taxon>
        <taxon>Sar</taxon>
        <taxon>Stramenopiles</taxon>
        <taxon>Oomycota</taxon>
        <taxon>Saprolegniomycetes</taxon>
        <taxon>Saprolegniales</taxon>
        <taxon>Verrucalvaceae</taxon>
        <taxon>Aphanomyces</taxon>
    </lineage>
</organism>
<dbReference type="GO" id="GO:0006529">
    <property type="term" value="P:asparagine biosynthetic process"/>
    <property type="evidence" value="ECO:0007669"/>
    <property type="project" value="InterPro"/>
</dbReference>
<dbReference type="OrthoDB" id="409189at2759"/>
<keyword evidence="2" id="KW-0067">ATP-binding</keyword>
<evidence type="ECO:0000256" key="1">
    <source>
        <dbReference type="ARBA" id="ARBA00022741"/>
    </source>
</evidence>
<accession>A0A485KZ82</accession>
<dbReference type="GO" id="GO:0004066">
    <property type="term" value="F:asparagine synthase (glutamine-hydrolyzing) activity"/>
    <property type="evidence" value="ECO:0007669"/>
    <property type="project" value="InterPro"/>
</dbReference>
<gene>
    <name evidence="5" type="primary">Aste57867_13209</name>
    <name evidence="4" type="ORF">As57867_013160</name>
    <name evidence="5" type="ORF">ASTE57867_13209</name>
</gene>
<dbReference type="CDD" id="cd01991">
    <property type="entry name" value="Asn_synthase_B_C"/>
    <property type="match status" value="1"/>
</dbReference>
<name>A0A485KZ82_9STRA</name>
<dbReference type="InterPro" id="IPR014729">
    <property type="entry name" value="Rossmann-like_a/b/a_fold"/>
</dbReference>
<dbReference type="Gene3D" id="3.40.50.620">
    <property type="entry name" value="HUPs"/>
    <property type="match status" value="1"/>
</dbReference>
<dbReference type="PANTHER" id="PTHR11772">
    <property type="entry name" value="ASPARAGINE SYNTHETASE"/>
    <property type="match status" value="1"/>
</dbReference>
<reference evidence="5 6" key="1">
    <citation type="submission" date="2019-03" db="EMBL/GenBank/DDBJ databases">
        <authorList>
            <person name="Gaulin E."/>
            <person name="Dumas B."/>
        </authorList>
    </citation>
    <scope>NUCLEOTIDE SEQUENCE [LARGE SCALE GENOMIC DNA]</scope>
    <source>
        <strain evidence="5">CBS 568.67</strain>
    </source>
</reference>
<protein>
    <submittedName>
        <fullName evidence="5">Aste57867_13209 protein</fullName>
    </submittedName>
</protein>
<dbReference type="Proteomes" id="UP000332933">
    <property type="component" value="Unassembled WGS sequence"/>
</dbReference>
<dbReference type="InterPro" id="IPR001962">
    <property type="entry name" value="Asn_synthase"/>
</dbReference>
<dbReference type="GO" id="GO:0005524">
    <property type="term" value="F:ATP binding"/>
    <property type="evidence" value="ECO:0007669"/>
    <property type="project" value="UniProtKB-KW"/>
</dbReference>
<evidence type="ECO:0000256" key="2">
    <source>
        <dbReference type="ARBA" id="ARBA00022840"/>
    </source>
</evidence>
<dbReference type="AlphaFoldDB" id="A0A485KZ82"/>
<evidence type="ECO:0000259" key="3">
    <source>
        <dbReference type="Pfam" id="PF00733"/>
    </source>
</evidence>
<dbReference type="EMBL" id="CAADRA010005459">
    <property type="protein sequence ID" value="VFT90049.1"/>
    <property type="molecule type" value="Genomic_DNA"/>
</dbReference>
<feature type="domain" description="Asparagine synthetase" evidence="3">
    <location>
        <begin position="273"/>
        <end position="424"/>
    </location>
</feature>
<dbReference type="Pfam" id="PF00733">
    <property type="entry name" value="Asn_synthase"/>
    <property type="match status" value="1"/>
</dbReference>
<dbReference type="GO" id="GO:0005829">
    <property type="term" value="C:cytosol"/>
    <property type="evidence" value="ECO:0007669"/>
    <property type="project" value="TreeGrafter"/>
</dbReference>
<sequence>MTEAGAAKAPWTSLCADLETIMKPRGLDILIPMSVGMYNAVAPDGYKIPAAETSLLVMIGNTKHLWPHFVASIDLENIPDHPLNEFAVREVTAGLAELSLLHPTPAEKVYWVHDMAPGKMIAAIRMVVASGFASFSSEAHLSVHPTYGPWFGLRAAIVFPCDGPSSPVFHAPERWELTPDVSAHTTELYNRAVTMSSTATSITTEAKLTWFQLRTGIAPHHPYMYSDAQVRFHYANSPDARAKVLASVKHHIPIDFVLEDPSEAVMTCRRLFQTVLQETAAQCPDTILLSGGLDTSILAEATAAALVDLTVGANNSPKPILSVQSGITVRADPAAQDAVYAKAICGRVGMPHLCLDTSVEVLLAHGPHLCRALETFDPMELRNSIVVYHALRHAADQGYTSVVTGDGADELFAGYSFYHGMDATRLRDYREKIARIMHFSATKLAGSLNLRVLSPYLDPRVVAFALSLEKDGLVGMKTPVPNGKVHGKLILRQAFPEAYSQWRDKEPIEQGAGTSQLRLGYFESRVDDATFAARRHAHFVAHDVVLRDKEHVFFFEQFLAAFDGDLTRVPKTRYGDDPCPACHFQLPSRDQAFCVTCGFWPARVTDVNAETARRALDDLAAQVDAIKAYEPSDKGTTTTDTT</sequence>